<dbReference type="AlphaFoldDB" id="A0A409XJP4"/>
<accession>A0A409XJP4</accession>
<comment type="caution">
    <text evidence="1">The sequence shown here is derived from an EMBL/GenBank/DDBJ whole genome shotgun (WGS) entry which is preliminary data.</text>
</comment>
<gene>
    <name evidence="1" type="ORF">CVT25_015679</name>
</gene>
<reference evidence="1 2" key="1">
    <citation type="journal article" date="2018" name="Evol. Lett.">
        <title>Horizontal gene cluster transfer increased hallucinogenic mushroom diversity.</title>
        <authorList>
            <person name="Reynolds H.T."/>
            <person name="Vijayakumar V."/>
            <person name="Gluck-Thaler E."/>
            <person name="Korotkin H.B."/>
            <person name="Matheny P.B."/>
            <person name="Slot J.C."/>
        </authorList>
    </citation>
    <scope>NUCLEOTIDE SEQUENCE [LARGE SCALE GENOMIC DNA]</scope>
    <source>
        <strain evidence="1 2">2631</strain>
    </source>
</reference>
<protein>
    <submittedName>
        <fullName evidence="1">Uncharacterized protein</fullName>
    </submittedName>
</protein>
<name>A0A409XJP4_PSICY</name>
<dbReference type="EMBL" id="NHYD01001498">
    <property type="protein sequence ID" value="PPQ90974.1"/>
    <property type="molecule type" value="Genomic_DNA"/>
</dbReference>
<evidence type="ECO:0000313" key="2">
    <source>
        <dbReference type="Proteomes" id="UP000283269"/>
    </source>
</evidence>
<organism evidence="1 2">
    <name type="scientific">Psilocybe cyanescens</name>
    <dbReference type="NCBI Taxonomy" id="93625"/>
    <lineage>
        <taxon>Eukaryota</taxon>
        <taxon>Fungi</taxon>
        <taxon>Dikarya</taxon>
        <taxon>Basidiomycota</taxon>
        <taxon>Agaricomycotina</taxon>
        <taxon>Agaricomycetes</taxon>
        <taxon>Agaricomycetidae</taxon>
        <taxon>Agaricales</taxon>
        <taxon>Agaricineae</taxon>
        <taxon>Strophariaceae</taxon>
        <taxon>Psilocybe</taxon>
    </lineage>
</organism>
<evidence type="ECO:0000313" key="1">
    <source>
        <dbReference type="EMBL" id="PPQ90974.1"/>
    </source>
</evidence>
<dbReference type="Proteomes" id="UP000283269">
    <property type="component" value="Unassembled WGS sequence"/>
</dbReference>
<dbReference type="InParanoid" id="A0A409XJP4"/>
<sequence>MRATTRTAAEDAYWAGSRWLQYVACAYPVRVWDLDGVEGRRSICGEDEGQIVCVCVSFCPVPSLPQDSRFSSSRASLQEENSGAWFEFPYPNQAARLWNVCVFEVGVQKHIPLILPSAQRLPPKPDFPVLFKTHWALVDGGRMRADSYLLSTVVITERMPAHLRDTLHPPPSLKPHLPSLVQLVLVACNSCVLRSGRRGPI</sequence>
<keyword evidence="2" id="KW-1185">Reference proteome</keyword>
<proteinExistence type="predicted"/>